<keyword evidence="1" id="KW-1133">Transmembrane helix</keyword>
<feature type="transmembrane region" description="Helical" evidence="1">
    <location>
        <begin position="27"/>
        <end position="47"/>
    </location>
</feature>
<dbReference type="Proteomes" id="UP000735302">
    <property type="component" value="Unassembled WGS sequence"/>
</dbReference>
<comment type="caution">
    <text evidence="2">The sequence shown here is derived from an EMBL/GenBank/DDBJ whole genome shotgun (WGS) entry which is preliminary data.</text>
</comment>
<reference evidence="2 3" key="1">
    <citation type="journal article" date="2021" name="Elife">
        <title>Chloroplast acquisition without the gene transfer in kleptoplastic sea slugs, Plakobranchus ocellatus.</title>
        <authorList>
            <person name="Maeda T."/>
            <person name="Takahashi S."/>
            <person name="Yoshida T."/>
            <person name="Shimamura S."/>
            <person name="Takaki Y."/>
            <person name="Nagai Y."/>
            <person name="Toyoda A."/>
            <person name="Suzuki Y."/>
            <person name="Arimoto A."/>
            <person name="Ishii H."/>
            <person name="Satoh N."/>
            <person name="Nishiyama T."/>
            <person name="Hasebe M."/>
            <person name="Maruyama T."/>
            <person name="Minagawa J."/>
            <person name="Obokata J."/>
            <person name="Shigenobu S."/>
        </authorList>
    </citation>
    <scope>NUCLEOTIDE SEQUENCE [LARGE SCALE GENOMIC DNA]</scope>
</reference>
<keyword evidence="1" id="KW-0472">Membrane</keyword>
<gene>
    <name evidence="2" type="ORF">PoB_005210500</name>
</gene>
<keyword evidence="1" id="KW-0812">Transmembrane</keyword>
<proteinExistence type="predicted"/>
<keyword evidence="3" id="KW-1185">Reference proteome</keyword>
<evidence type="ECO:0000313" key="2">
    <source>
        <dbReference type="EMBL" id="GFO25600.1"/>
    </source>
</evidence>
<evidence type="ECO:0000313" key="3">
    <source>
        <dbReference type="Proteomes" id="UP000735302"/>
    </source>
</evidence>
<dbReference type="AlphaFoldDB" id="A0AAV4BYW1"/>
<protein>
    <submittedName>
        <fullName evidence="2">Uncharacterized protein</fullName>
    </submittedName>
</protein>
<dbReference type="EMBL" id="BLXT01005762">
    <property type="protein sequence ID" value="GFO25600.1"/>
    <property type="molecule type" value="Genomic_DNA"/>
</dbReference>
<organism evidence="2 3">
    <name type="scientific">Plakobranchus ocellatus</name>
    <dbReference type="NCBI Taxonomy" id="259542"/>
    <lineage>
        <taxon>Eukaryota</taxon>
        <taxon>Metazoa</taxon>
        <taxon>Spiralia</taxon>
        <taxon>Lophotrochozoa</taxon>
        <taxon>Mollusca</taxon>
        <taxon>Gastropoda</taxon>
        <taxon>Heterobranchia</taxon>
        <taxon>Euthyneura</taxon>
        <taxon>Panpulmonata</taxon>
        <taxon>Sacoglossa</taxon>
        <taxon>Placobranchoidea</taxon>
        <taxon>Plakobranchidae</taxon>
        <taxon>Plakobranchus</taxon>
    </lineage>
</organism>
<sequence>MQSEPYQTLTSEPTDIYSSGLETWHKVRLFLSAYLLLCITLFMFKFVSTARGPVQRTELRPHHRQARLLLANNYVPWTRHSGLRSFLRMSLGLSLVATMAECVYAALEIKGVRTSVYIKPLSEDIDHGCSFWPES</sequence>
<accession>A0AAV4BYW1</accession>
<evidence type="ECO:0000256" key="1">
    <source>
        <dbReference type="SAM" id="Phobius"/>
    </source>
</evidence>
<name>A0AAV4BYW1_9GAST</name>